<evidence type="ECO:0000313" key="2">
    <source>
        <dbReference type="EMBL" id="EAQ07707.1"/>
    </source>
</evidence>
<accession>A3V2X6</accession>
<keyword evidence="2" id="KW-0560">Oxidoreductase</keyword>
<protein>
    <submittedName>
        <fullName evidence="2">Probable glucose dehydrogenase, type B</fullName>
        <ecNumber evidence="2">1.1.1.-</ecNumber>
    </submittedName>
</protein>
<feature type="domain" description="Glucose/Sorbosone dehydrogenase" evidence="1">
    <location>
        <begin position="65"/>
        <end position="405"/>
    </location>
</feature>
<dbReference type="EC" id="1.1.1.-" evidence="2"/>
<proteinExistence type="predicted"/>
<dbReference type="AlphaFoldDB" id="A3V2X6"/>
<evidence type="ECO:0000313" key="3">
    <source>
        <dbReference type="Proteomes" id="UP000004507"/>
    </source>
</evidence>
<dbReference type="EMBL" id="AAMS01000002">
    <property type="protein sequence ID" value="EAQ07707.1"/>
    <property type="molecule type" value="Genomic_DNA"/>
</dbReference>
<dbReference type="Proteomes" id="UP000004507">
    <property type="component" value="Unassembled WGS sequence"/>
</dbReference>
<dbReference type="GO" id="GO:0016491">
    <property type="term" value="F:oxidoreductase activity"/>
    <property type="evidence" value="ECO:0007669"/>
    <property type="project" value="UniProtKB-KW"/>
</dbReference>
<dbReference type="Gene3D" id="2.120.10.30">
    <property type="entry name" value="TolB, C-terminal domain"/>
    <property type="match status" value="1"/>
</dbReference>
<name>A3V2X6_9RHOB</name>
<dbReference type="eggNOG" id="COG2133">
    <property type="taxonomic scope" value="Bacteria"/>
</dbReference>
<evidence type="ECO:0000259" key="1">
    <source>
        <dbReference type="Pfam" id="PF07995"/>
    </source>
</evidence>
<reference evidence="2 3" key="1">
    <citation type="submission" date="2006-01" db="EMBL/GenBank/DDBJ databases">
        <authorList>
            <person name="Hagstrom A."/>
            <person name="Ferriera S."/>
            <person name="Johnson J."/>
            <person name="Kravitz S."/>
            <person name="Halpern A."/>
            <person name="Remington K."/>
            <person name="Beeson K."/>
            <person name="Tran B."/>
            <person name="Rogers Y.-H."/>
            <person name="Friedman R."/>
            <person name="Venter J.C."/>
        </authorList>
    </citation>
    <scope>NUCLEOTIDE SEQUENCE [LARGE SCALE GENOMIC DNA]</scope>
    <source>
        <strain evidence="2 3">SKA53</strain>
    </source>
</reference>
<sequence length="411" mass="44054">MIRSRGDWRLCDETRLASTGCRSEYRETKGFKMKTTTTLTFVLALIAGAPVLAQSYDVETLAKGLDQPWAMTFLPDSGDILMTGRGGIFLLYDAASGAVSELDGAPDVSTAGQGGLLDVALAPDFADSNVIYMTWAGSVAGGTTTHLGRGKLDRLAGTVTDIETLFQVSPGIASNAHYGSRIVIHDDHIYMGTGDRNSKAFGPDHIAQDLSSENGSVIRLTLDGTVPDDNPFVDIENAAPAIWSYGHRNIQAMTVHPDTGDIWLAEHGEAGGDEINIVARGENYGWPLAAYGVDYRTGEQFAPTHQDGDGFVAPAYHSGPGRNDHFPPSGMTFYDGDAFPDWQGHLLVGNLFHRYLGVFPVDGAQVSDPERVLDGAGYRIRDVAVGPQDGYIYVLTDGDDAPLLRLVPSEG</sequence>
<dbReference type="InterPro" id="IPR011042">
    <property type="entry name" value="6-blade_b-propeller_TolB-like"/>
</dbReference>
<dbReference type="PANTHER" id="PTHR19328:SF75">
    <property type="entry name" value="ALDOSE SUGAR DEHYDROGENASE YLII"/>
    <property type="match status" value="1"/>
</dbReference>
<dbReference type="PANTHER" id="PTHR19328">
    <property type="entry name" value="HEDGEHOG-INTERACTING PROTEIN"/>
    <property type="match status" value="1"/>
</dbReference>
<organism evidence="2 3">
    <name type="scientific">Yoonia vestfoldensis SKA53</name>
    <dbReference type="NCBI Taxonomy" id="314232"/>
    <lineage>
        <taxon>Bacteria</taxon>
        <taxon>Pseudomonadati</taxon>
        <taxon>Pseudomonadota</taxon>
        <taxon>Alphaproteobacteria</taxon>
        <taxon>Rhodobacterales</taxon>
        <taxon>Paracoccaceae</taxon>
        <taxon>Yoonia</taxon>
    </lineage>
</organism>
<keyword evidence="3" id="KW-1185">Reference proteome</keyword>
<dbReference type="InterPro" id="IPR011041">
    <property type="entry name" value="Quinoprot_gluc/sorb_DH_b-prop"/>
</dbReference>
<dbReference type="STRING" id="314232.SKA53_12758"/>
<dbReference type="InterPro" id="IPR012938">
    <property type="entry name" value="Glc/Sorbosone_DH"/>
</dbReference>
<comment type="caution">
    <text evidence="2">The sequence shown here is derived from an EMBL/GenBank/DDBJ whole genome shotgun (WGS) entry which is preliminary data.</text>
</comment>
<dbReference type="Pfam" id="PF07995">
    <property type="entry name" value="GSDH"/>
    <property type="match status" value="1"/>
</dbReference>
<gene>
    <name evidence="2" type="ORF">SKA53_12758</name>
</gene>
<dbReference type="SUPFAM" id="SSF50952">
    <property type="entry name" value="Soluble quinoprotein glucose dehydrogenase"/>
    <property type="match status" value="1"/>
</dbReference>
<dbReference type="HOGENOM" id="CLU_012253_1_1_5"/>